<feature type="chain" id="PRO_5008588585" evidence="1">
    <location>
        <begin position="23"/>
        <end position="152"/>
    </location>
</feature>
<sequence>MSTELLTQVCVLMVMLMSLSHSKKLLTEPEEFRQLDVKITGFLRDPTKEGWEDNLKDIDFFLNSMKNMIMVLNGTLSGLTRDFLSKVEQFHENNKPVFIDLDVVEYELQPRIRVSDEDFNRLCWLRIYSEKDWELLCEIMKNKDKLLSSVQG</sequence>
<feature type="signal peptide" evidence="1">
    <location>
        <begin position="1"/>
        <end position="22"/>
    </location>
</feature>
<dbReference type="EMBL" id="GEBQ01000045">
    <property type="protein sequence ID" value="JAT39932.1"/>
    <property type="molecule type" value="Transcribed_RNA"/>
</dbReference>
<name>A0A1B6MVM1_9HEMI</name>
<protein>
    <submittedName>
        <fullName evidence="2">Uncharacterized protein</fullName>
    </submittedName>
</protein>
<proteinExistence type="predicted"/>
<accession>A0A1B6MVM1</accession>
<evidence type="ECO:0000256" key="1">
    <source>
        <dbReference type="SAM" id="SignalP"/>
    </source>
</evidence>
<reference evidence="2" key="1">
    <citation type="submission" date="2015-11" db="EMBL/GenBank/DDBJ databases">
        <title>De novo transcriptome assembly of four potential Pierce s Disease insect vectors from Arizona vineyards.</title>
        <authorList>
            <person name="Tassone E.E."/>
        </authorList>
    </citation>
    <scope>NUCLEOTIDE SEQUENCE</scope>
</reference>
<organism evidence="2">
    <name type="scientific">Graphocephala atropunctata</name>
    <dbReference type="NCBI Taxonomy" id="36148"/>
    <lineage>
        <taxon>Eukaryota</taxon>
        <taxon>Metazoa</taxon>
        <taxon>Ecdysozoa</taxon>
        <taxon>Arthropoda</taxon>
        <taxon>Hexapoda</taxon>
        <taxon>Insecta</taxon>
        <taxon>Pterygota</taxon>
        <taxon>Neoptera</taxon>
        <taxon>Paraneoptera</taxon>
        <taxon>Hemiptera</taxon>
        <taxon>Auchenorrhyncha</taxon>
        <taxon>Membracoidea</taxon>
        <taxon>Cicadellidae</taxon>
        <taxon>Cicadellinae</taxon>
        <taxon>Cicadellini</taxon>
        <taxon>Graphocephala</taxon>
    </lineage>
</organism>
<dbReference type="AlphaFoldDB" id="A0A1B6MVM1"/>
<gene>
    <name evidence="2" type="ORF">g.1385</name>
</gene>
<keyword evidence="1" id="KW-0732">Signal</keyword>
<evidence type="ECO:0000313" key="2">
    <source>
        <dbReference type="EMBL" id="JAT39932.1"/>
    </source>
</evidence>